<feature type="transmembrane region" description="Helical" evidence="1">
    <location>
        <begin position="166"/>
        <end position="199"/>
    </location>
</feature>
<keyword evidence="1" id="KW-0472">Membrane</keyword>
<keyword evidence="1" id="KW-0812">Transmembrane</keyword>
<feature type="transmembrane region" description="Helical" evidence="1">
    <location>
        <begin position="21"/>
        <end position="44"/>
    </location>
</feature>
<evidence type="ECO:0008006" key="4">
    <source>
        <dbReference type="Google" id="ProtNLM"/>
    </source>
</evidence>
<protein>
    <recommendedName>
        <fullName evidence="4">Transmembrane protein</fullName>
    </recommendedName>
</protein>
<accession>A0A2U1QAW4</accession>
<sequence>MGRTATIKIIRKSIHTFLKNYSYFTNVSLLALPFSASILLSSFLSPDSISLQNKIHSRLRSLFDAIGFPVSQHFFAIFNLKLSQTITSSILLLPFTFSFLLITKSFIIQSLNTKNKKPPSFIGIFNSILQTQLWNSFLIISANATSFWMLFIAYNCLENLNISSSTAIILFFIMGGIVYSVVIANSMIICNMALVLSGMESEGGFISILKACAMIKRRTSTALSLAIYTNVALAGIEALFQYRVASTYANSRTSTPSIYMVLEGLLIAYLYSIIITLDTINGCIFYETCKFATSKFDFDQEEDHRTYKKKEYVKYIAPNGDKHSCVE</sequence>
<comment type="caution">
    <text evidence="2">The sequence shown here is derived from an EMBL/GenBank/DDBJ whole genome shotgun (WGS) entry which is preliminary data.</text>
</comment>
<dbReference type="EMBL" id="PKPP01000262">
    <property type="protein sequence ID" value="PWA95141.1"/>
    <property type="molecule type" value="Genomic_DNA"/>
</dbReference>
<dbReference type="PANTHER" id="PTHR33133:SF3">
    <property type="entry name" value="TRANSMEMBRANE PROTEIN"/>
    <property type="match status" value="1"/>
</dbReference>
<evidence type="ECO:0000313" key="3">
    <source>
        <dbReference type="Proteomes" id="UP000245207"/>
    </source>
</evidence>
<name>A0A2U1QAW4_ARTAN</name>
<keyword evidence="3" id="KW-1185">Reference proteome</keyword>
<dbReference type="AlphaFoldDB" id="A0A2U1QAW4"/>
<keyword evidence="1" id="KW-1133">Transmembrane helix</keyword>
<feature type="transmembrane region" description="Helical" evidence="1">
    <location>
        <begin position="133"/>
        <end position="154"/>
    </location>
</feature>
<dbReference type="STRING" id="35608.A0A2U1QAW4"/>
<evidence type="ECO:0000313" key="2">
    <source>
        <dbReference type="EMBL" id="PWA95141.1"/>
    </source>
</evidence>
<dbReference type="Proteomes" id="UP000245207">
    <property type="component" value="Unassembled WGS sequence"/>
</dbReference>
<gene>
    <name evidence="2" type="ORF">CTI12_AA053240</name>
</gene>
<dbReference type="OrthoDB" id="687732at2759"/>
<reference evidence="2 3" key="1">
    <citation type="journal article" date="2018" name="Mol. Plant">
        <title>The genome of Artemisia annua provides insight into the evolution of Asteraceae family and artemisinin biosynthesis.</title>
        <authorList>
            <person name="Shen Q."/>
            <person name="Zhang L."/>
            <person name="Liao Z."/>
            <person name="Wang S."/>
            <person name="Yan T."/>
            <person name="Shi P."/>
            <person name="Liu M."/>
            <person name="Fu X."/>
            <person name="Pan Q."/>
            <person name="Wang Y."/>
            <person name="Lv Z."/>
            <person name="Lu X."/>
            <person name="Zhang F."/>
            <person name="Jiang W."/>
            <person name="Ma Y."/>
            <person name="Chen M."/>
            <person name="Hao X."/>
            <person name="Li L."/>
            <person name="Tang Y."/>
            <person name="Lv G."/>
            <person name="Zhou Y."/>
            <person name="Sun X."/>
            <person name="Brodelius P.E."/>
            <person name="Rose J.K.C."/>
            <person name="Tang K."/>
        </authorList>
    </citation>
    <scope>NUCLEOTIDE SEQUENCE [LARGE SCALE GENOMIC DNA]</scope>
    <source>
        <strain evidence="3">cv. Huhao1</strain>
        <tissue evidence="2">Leaf</tissue>
    </source>
</reference>
<feature type="transmembrane region" description="Helical" evidence="1">
    <location>
        <begin position="90"/>
        <end position="112"/>
    </location>
</feature>
<evidence type="ECO:0000256" key="1">
    <source>
        <dbReference type="SAM" id="Phobius"/>
    </source>
</evidence>
<organism evidence="2 3">
    <name type="scientific">Artemisia annua</name>
    <name type="common">Sweet wormwood</name>
    <dbReference type="NCBI Taxonomy" id="35608"/>
    <lineage>
        <taxon>Eukaryota</taxon>
        <taxon>Viridiplantae</taxon>
        <taxon>Streptophyta</taxon>
        <taxon>Embryophyta</taxon>
        <taxon>Tracheophyta</taxon>
        <taxon>Spermatophyta</taxon>
        <taxon>Magnoliopsida</taxon>
        <taxon>eudicotyledons</taxon>
        <taxon>Gunneridae</taxon>
        <taxon>Pentapetalae</taxon>
        <taxon>asterids</taxon>
        <taxon>campanulids</taxon>
        <taxon>Asterales</taxon>
        <taxon>Asteraceae</taxon>
        <taxon>Asteroideae</taxon>
        <taxon>Anthemideae</taxon>
        <taxon>Artemisiinae</taxon>
        <taxon>Artemisia</taxon>
    </lineage>
</organism>
<dbReference type="PANTHER" id="PTHR33133">
    <property type="entry name" value="OS08G0107100 PROTEIN-RELATED"/>
    <property type="match status" value="1"/>
</dbReference>
<feature type="transmembrane region" description="Helical" evidence="1">
    <location>
        <begin position="220"/>
        <end position="240"/>
    </location>
</feature>
<feature type="transmembrane region" description="Helical" evidence="1">
    <location>
        <begin position="260"/>
        <end position="286"/>
    </location>
</feature>
<proteinExistence type="predicted"/>